<protein>
    <submittedName>
        <fullName evidence="1">Uncharacterized protein</fullName>
    </submittedName>
</protein>
<dbReference type="HOGENOM" id="CLU_956996_0_0_1"/>
<keyword evidence="2" id="KW-1185">Reference proteome</keyword>
<dbReference type="Proteomes" id="UP000054097">
    <property type="component" value="Unassembled WGS sequence"/>
</dbReference>
<accession>A0A0C3BF17</accession>
<gene>
    <name evidence="1" type="ORF">M408DRAFT_328459</name>
</gene>
<reference evidence="2" key="2">
    <citation type="submission" date="2015-01" db="EMBL/GenBank/DDBJ databases">
        <title>Evolutionary Origins and Diversification of the Mycorrhizal Mutualists.</title>
        <authorList>
            <consortium name="DOE Joint Genome Institute"/>
            <consortium name="Mycorrhizal Genomics Consortium"/>
            <person name="Kohler A."/>
            <person name="Kuo A."/>
            <person name="Nagy L.G."/>
            <person name="Floudas D."/>
            <person name="Copeland A."/>
            <person name="Barry K.W."/>
            <person name="Cichocki N."/>
            <person name="Veneault-Fourrey C."/>
            <person name="LaButti K."/>
            <person name="Lindquist E.A."/>
            <person name="Lipzen A."/>
            <person name="Lundell T."/>
            <person name="Morin E."/>
            <person name="Murat C."/>
            <person name="Riley R."/>
            <person name="Ohm R."/>
            <person name="Sun H."/>
            <person name="Tunlid A."/>
            <person name="Henrissat B."/>
            <person name="Grigoriev I.V."/>
            <person name="Hibbett D.S."/>
            <person name="Martin F."/>
        </authorList>
    </citation>
    <scope>NUCLEOTIDE SEQUENCE [LARGE SCALE GENOMIC DNA]</scope>
    <source>
        <strain evidence="2">MAFF 305830</strain>
    </source>
</reference>
<dbReference type="AlphaFoldDB" id="A0A0C3BF17"/>
<dbReference type="EMBL" id="KN824286">
    <property type="protein sequence ID" value="KIM30051.1"/>
    <property type="molecule type" value="Genomic_DNA"/>
</dbReference>
<proteinExistence type="predicted"/>
<reference evidence="1 2" key="1">
    <citation type="submission" date="2014-04" db="EMBL/GenBank/DDBJ databases">
        <authorList>
            <consortium name="DOE Joint Genome Institute"/>
            <person name="Kuo A."/>
            <person name="Zuccaro A."/>
            <person name="Kohler A."/>
            <person name="Nagy L.G."/>
            <person name="Floudas D."/>
            <person name="Copeland A."/>
            <person name="Barry K.W."/>
            <person name="Cichocki N."/>
            <person name="Veneault-Fourrey C."/>
            <person name="LaButti K."/>
            <person name="Lindquist E.A."/>
            <person name="Lipzen A."/>
            <person name="Lundell T."/>
            <person name="Morin E."/>
            <person name="Murat C."/>
            <person name="Sun H."/>
            <person name="Tunlid A."/>
            <person name="Henrissat B."/>
            <person name="Grigoriev I.V."/>
            <person name="Hibbett D.S."/>
            <person name="Martin F."/>
            <person name="Nordberg H.P."/>
            <person name="Cantor M.N."/>
            <person name="Hua S.X."/>
        </authorList>
    </citation>
    <scope>NUCLEOTIDE SEQUENCE [LARGE SCALE GENOMIC DNA]</scope>
    <source>
        <strain evidence="1 2">MAFF 305830</strain>
    </source>
</reference>
<evidence type="ECO:0000313" key="1">
    <source>
        <dbReference type="EMBL" id="KIM30051.1"/>
    </source>
</evidence>
<name>A0A0C3BF17_SERVB</name>
<organism evidence="1 2">
    <name type="scientific">Serendipita vermifera MAFF 305830</name>
    <dbReference type="NCBI Taxonomy" id="933852"/>
    <lineage>
        <taxon>Eukaryota</taxon>
        <taxon>Fungi</taxon>
        <taxon>Dikarya</taxon>
        <taxon>Basidiomycota</taxon>
        <taxon>Agaricomycotina</taxon>
        <taxon>Agaricomycetes</taxon>
        <taxon>Sebacinales</taxon>
        <taxon>Serendipitaceae</taxon>
        <taxon>Serendipita</taxon>
    </lineage>
</organism>
<evidence type="ECO:0000313" key="2">
    <source>
        <dbReference type="Proteomes" id="UP000054097"/>
    </source>
</evidence>
<sequence>MELTSVIVDAHILEAAGQISALSAGTVINKQLSALYAAIHETSDDVELARHILPQLEKACTTQRDKEQLRKIRTEIYSPEISRLLVTPRVEWPKQDGSLALSKTQTARLHYQMTGVWDEALDRSCREYLLRPSRLGTEVAQYVDEIKSVVNQLTAVGGEQIQRDIDKAGKGRGLDLTNLEIEIPRKRALPSSVRKRDIKRQEGYQLSDELCDQGLICNRTNKCCYHRDTRLIATRCPYCGQAYHPKEEHEWVCKLRPVLQCMLCNEPQKDFKTLVAHMETCNPTEENPHVF</sequence>